<organism evidence="2 3">
    <name type="scientific">Amycolatopsis orientalis</name>
    <name type="common">Nocardia orientalis</name>
    <dbReference type="NCBI Taxonomy" id="31958"/>
    <lineage>
        <taxon>Bacteria</taxon>
        <taxon>Bacillati</taxon>
        <taxon>Actinomycetota</taxon>
        <taxon>Actinomycetes</taxon>
        <taxon>Pseudonocardiales</taxon>
        <taxon>Pseudonocardiaceae</taxon>
        <taxon>Amycolatopsis</taxon>
    </lineage>
</organism>
<sequence length="348" mass="39283">MTPIPDSFPLDWTDQRLQELRNALSTAIYRDRDIEVLAVGAGVPPGLIQWNQAADRLWFDVLNEAAAHVRVKQLLADIVEKRPALAARIDELSTAEPILTAEIPGDLTPDDKRWTNFGGFERQIFDDEETLLDVSFLQQGLERADAVCRMTVRFGDQGCHGTAFRIGPRALLTNHHVLHDWRHGGRRARAVQAEFRYEVDSTGVPRRPIVIRCDAESIVGEREHDFAVITTVDPLPDDVPIVPLYRAATVEADDRVYIIQHPRGLPKKIALHHNLVRHADDDVVQYWTDTEAGSSGSPVFDKYWRVVALHHQWVKSPDDDGVAYRNQGRAISRVVERLTKLGITPGRE</sequence>
<dbReference type="PANTHER" id="PTHR14389">
    <property type="entry name" value="SI:CH1073-475A24.1"/>
    <property type="match status" value="1"/>
</dbReference>
<gene>
    <name evidence="2" type="ORF">SD37_30515</name>
</gene>
<evidence type="ECO:0000313" key="3">
    <source>
        <dbReference type="Proteomes" id="UP000093695"/>
    </source>
</evidence>
<dbReference type="Pfam" id="PF19955">
    <property type="entry name" value="EAD1"/>
    <property type="match status" value="1"/>
</dbReference>
<dbReference type="InterPro" id="IPR009003">
    <property type="entry name" value="Peptidase_S1_PA"/>
</dbReference>
<proteinExistence type="predicted"/>
<evidence type="ECO:0000259" key="1">
    <source>
        <dbReference type="Pfam" id="PF19955"/>
    </source>
</evidence>
<dbReference type="Proteomes" id="UP000093695">
    <property type="component" value="Chromosome"/>
</dbReference>
<dbReference type="STRING" id="31958.SD37_30515"/>
<dbReference type="Gene3D" id="2.40.10.10">
    <property type="entry name" value="Trypsin-like serine proteases"/>
    <property type="match status" value="2"/>
</dbReference>
<dbReference type="SUPFAM" id="SSF50494">
    <property type="entry name" value="Trypsin-like serine proteases"/>
    <property type="match status" value="1"/>
</dbReference>
<dbReference type="KEGG" id="aori:SD37_30515"/>
<protein>
    <recommendedName>
        <fullName evidence="1">Effector-associated domain-containing protein</fullName>
    </recommendedName>
</protein>
<dbReference type="EMBL" id="CP016174">
    <property type="protein sequence ID" value="ANN19527.1"/>
    <property type="molecule type" value="Genomic_DNA"/>
</dbReference>
<dbReference type="PANTHER" id="PTHR14389:SF3">
    <property type="entry name" value="PROTEIN FAM111A-LIKE"/>
    <property type="match status" value="1"/>
</dbReference>
<feature type="domain" description="Effector-associated" evidence="1">
    <location>
        <begin position="11"/>
        <end position="86"/>
    </location>
</feature>
<dbReference type="Pfam" id="PF13365">
    <property type="entry name" value="Trypsin_2"/>
    <property type="match status" value="1"/>
</dbReference>
<name>A0A193C4X1_AMYOR</name>
<accession>A0A193C4X1</accession>
<dbReference type="InterPro" id="IPR043504">
    <property type="entry name" value="Peptidase_S1_PA_chymotrypsin"/>
</dbReference>
<dbReference type="InterPro" id="IPR045430">
    <property type="entry name" value="EAD1"/>
</dbReference>
<dbReference type="RefSeq" id="WP_044855554.1">
    <property type="nucleotide sequence ID" value="NZ_CP016174.1"/>
</dbReference>
<evidence type="ECO:0000313" key="2">
    <source>
        <dbReference type="EMBL" id="ANN19527.1"/>
    </source>
</evidence>
<reference evidence="2 3" key="1">
    <citation type="journal article" date="2015" name="Genome Announc.">
        <title>Draft Genome Sequence of Norvancomycin-Producing Strain Amycolatopsis orientalis CPCC200066.</title>
        <authorList>
            <person name="Lei X."/>
            <person name="Yuan F."/>
            <person name="Shi Y."/>
            <person name="Li X."/>
            <person name="Wang L."/>
            <person name="Hong B."/>
        </authorList>
    </citation>
    <scope>NUCLEOTIDE SEQUENCE [LARGE SCALE GENOMIC DNA]</scope>
    <source>
        <strain evidence="2 3">B-37</strain>
    </source>
</reference>
<keyword evidence="3" id="KW-1185">Reference proteome</keyword>
<dbReference type="AlphaFoldDB" id="A0A193C4X1"/>